<evidence type="ECO:0000313" key="1">
    <source>
        <dbReference type="EMBL" id="PXY20865.1"/>
    </source>
</evidence>
<protein>
    <submittedName>
        <fullName evidence="1">Uncharacterized protein</fullName>
    </submittedName>
</protein>
<gene>
    <name evidence="1" type="ORF">BAY60_25515</name>
</gene>
<sequence>MLDIFDYDDAPKERTTTQPTSDIVGRIKGGYQEDNRPVASTTLVFTTDDPTVASAIAERFGGEVEELEVDKGDDHRIVSDTSEVELLVHQVSDLRARFAYYGQGGLVYATDGRKIVEGKDFTGATVGEDWRQRPESIAEWKKDAQAGRAPKPDIKLRAQLAAMPELGTLQYSTSGWSLVSSLSAIERELTEALEKADGGPASVTLTFDEREIKKGPNTGRTFTVPSLRVNGPASI</sequence>
<accession>A0A2V4AKR4</accession>
<dbReference type="Pfam" id="PF18897">
    <property type="entry name" value="Gp3-like"/>
    <property type="match status" value="1"/>
</dbReference>
<dbReference type="AlphaFoldDB" id="A0A2V4AKR4"/>
<dbReference type="RefSeq" id="WP_112283995.1">
    <property type="nucleotide sequence ID" value="NZ_MASW01000006.1"/>
</dbReference>
<organism evidence="1 2">
    <name type="scientific">Prauserella muralis</name>
    <dbReference type="NCBI Taxonomy" id="588067"/>
    <lineage>
        <taxon>Bacteria</taxon>
        <taxon>Bacillati</taxon>
        <taxon>Actinomycetota</taxon>
        <taxon>Actinomycetes</taxon>
        <taxon>Pseudonocardiales</taxon>
        <taxon>Pseudonocardiaceae</taxon>
        <taxon>Prauserella</taxon>
    </lineage>
</organism>
<dbReference type="InterPro" id="IPR043991">
    <property type="entry name" value="Gp3-like"/>
</dbReference>
<dbReference type="EMBL" id="MASW01000006">
    <property type="protein sequence ID" value="PXY20865.1"/>
    <property type="molecule type" value="Genomic_DNA"/>
</dbReference>
<comment type="caution">
    <text evidence="1">The sequence shown here is derived from an EMBL/GenBank/DDBJ whole genome shotgun (WGS) entry which is preliminary data.</text>
</comment>
<dbReference type="Proteomes" id="UP000249915">
    <property type="component" value="Unassembled WGS sequence"/>
</dbReference>
<reference evidence="1 2" key="1">
    <citation type="submission" date="2016-07" db="EMBL/GenBank/DDBJ databases">
        <title>Draft genome sequence of Prauserella muralis DSM 45305, isolated from a mould-covered wall in an indoor environment.</title>
        <authorList>
            <person name="Ruckert C."/>
            <person name="Albersmeier A."/>
            <person name="Jiang C.-L."/>
            <person name="Jiang Y."/>
            <person name="Kalinowski J."/>
            <person name="Schneider O."/>
            <person name="Winkler A."/>
            <person name="Zotchev S.B."/>
        </authorList>
    </citation>
    <scope>NUCLEOTIDE SEQUENCE [LARGE SCALE GENOMIC DNA]</scope>
    <source>
        <strain evidence="1 2">DSM 45305</strain>
    </source>
</reference>
<proteinExistence type="predicted"/>
<evidence type="ECO:0000313" key="2">
    <source>
        <dbReference type="Proteomes" id="UP000249915"/>
    </source>
</evidence>
<name>A0A2V4AKR4_9PSEU</name>
<keyword evidence="2" id="KW-1185">Reference proteome</keyword>